<evidence type="ECO:0000256" key="4">
    <source>
        <dbReference type="ARBA" id="ARBA00022692"/>
    </source>
</evidence>
<organism evidence="10 11">
    <name type="scientific">Tetraparma gracilis</name>
    <dbReference type="NCBI Taxonomy" id="2962635"/>
    <lineage>
        <taxon>Eukaryota</taxon>
        <taxon>Sar</taxon>
        <taxon>Stramenopiles</taxon>
        <taxon>Ochrophyta</taxon>
        <taxon>Bolidophyceae</taxon>
        <taxon>Parmales</taxon>
        <taxon>Triparmaceae</taxon>
        <taxon>Tetraparma</taxon>
    </lineage>
</organism>
<feature type="transmembrane region" description="Helical" evidence="8">
    <location>
        <begin position="245"/>
        <end position="263"/>
    </location>
</feature>
<feature type="transmembrane region" description="Helical" evidence="8">
    <location>
        <begin position="127"/>
        <end position="153"/>
    </location>
</feature>
<dbReference type="EMBL" id="BRYB01002049">
    <property type="protein sequence ID" value="GMI38751.1"/>
    <property type="molecule type" value="Genomic_DNA"/>
</dbReference>
<feature type="transmembrane region" description="Helical" evidence="8">
    <location>
        <begin position="173"/>
        <end position="193"/>
    </location>
</feature>
<evidence type="ECO:0000313" key="11">
    <source>
        <dbReference type="Proteomes" id="UP001165060"/>
    </source>
</evidence>
<dbReference type="PANTHER" id="PTHR22950:SF458">
    <property type="entry name" value="SODIUM-COUPLED NEUTRAL AMINO ACID TRANSPORTER 11-RELATED"/>
    <property type="match status" value="1"/>
</dbReference>
<reference evidence="10 11" key="1">
    <citation type="journal article" date="2023" name="Commun. Biol.">
        <title>Genome analysis of Parmales, the sister group of diatoms, reveals the evolutionary specialization of diatoms from phago-mixotrophs to photoautotrophs.</title>
        <authorList>
            <person name="Ban H."/>
            <person name="Sato S."/>
            <person name="Yoshikawa S."/>
            <person name="Yamada K."/>
            <person name="Nakamura Y."/>
            <person name="Ichinomiya M."/>
            <person name="Sato N."/>
            <person name="Blanc-Mathieu R."/>
            <person name="Endo H."/>
            <person name="Kuwata A."/>
            <person name="Ogata H."/>
        </authorList>
    </citation>
    <scope>NUCLEOTIDE SEQUENCE [LARGE SCALE GENOMIC DNA]</scope>
</reference>
<evidence type="ECO:0000256" key="5">
    <source>
        <dbReference type="ARBA" id="ARBA00022970"/>
    </source>
</evidence>
<proteinExistence type="inferred from homology"/>
<name>A0ABQ6N312_9STRA</name>
<dbReference type="PANTHER" id="PTHR22950">
    <property type="entry name" value="AMINO ACID TRANSPORTER"/>
    <property type="match status" value="1"/>
</dbReference>
<comment type="similarity">
    <text evidence="2">Belongs to the amino acid/polyamine transporter 2 family.</text>
</comment>
<evidence type="ECO:0000256" key="6">
    <source>
        <dbReference type="ARBA" id="ARBA00022989"/>
    </source>
</evidence>
<keyword evidence="4 8" id="KW-0812">Transmembrane</keyword>
<keyword evidence="7 8" id="KW-0472">Membrane</keyword>
<evidence type="ECO:0000313" key="10">
    <source>
        <dbReference type="EMBL" id="GMI38751.1"/>
    </source>
</evidence>
<evidence type="ECO:0000256" key="3">
    <source>
        <dbReference type="ARBA" id="ARBA00022448"/>
    </source>
</evidence>
<feature type="non-terminal residue" evidence="10">
    <location>
        <position position="1"/>
    </location>
</feature>
<feature type="domain" description="Amino acid transporter transmembrane" evidence="9">
    <location>
        <begin position="1"/>
        <end position="269"/>
    </location>
</feature>
<evidence type="ECO:0000259" key="9">
    <source>
        <dbReference type="Pfam" id="PF01490"/>
    </source>
</evidence>
<keyword evidence="11" id="KW-1185">Reference proteome</keyword>
<gene>
    <name evidence="10" type="ORF">TeGR_g15019</name>
</gene>
<feature type="transmembrane region" description="Helical" evidence="8">
    <location>
        <begin position="363"/>
        <end position="385"/>
    </location>
</feature>
<comment type="subcellular location">
    <subcellularLocation>
        <location evidence="1">Membrane</location>
        <topology evidence="1">Multi-pass membrane protein</topology>
    </subcellularLocation>
</comment>
<dbReference type="Proteomes" id="UP001165060">
    <property type="component" value="Unassembled WGS sequence"/>
</dbReference>
<feature type="transmembrane region" description="Helical" evidence="8">
    <location>
        <begin position="47"/>
        <end position="67"/>
    </location>
</feature>
<dbReference type="Pfam" id="PF01490">
    <property type="entry name" value="Aa_trans"/>
    <property type="match status" value="1"/>
</dbReference>
<keyword evidence="5" id="KW-0029">Amino-acid transport</keyword>
<comment type="caution">
    <text evidence="10">The sequence shown here is derived from an EMBL/GenBank/DDBJ whole genome shotgun (WGS) entry which is preliminary data.</text>
</comment>
<feature type="transmembrane region" description="Helical" evidence="8">
    <location>
        <begin position="95"/>
        <end position="115"/>
    </location>
</feature>
<evidence type="ECO:0000256" key="8">
    <source>
        <dbReference type="SAM" id="Phobius"/>
    </source>
</evidence>
<evidence type="ECO:0000256" key="2">
    <source>
        <dbReference type="ARBA" id="ARBA00008066"/>
    </source>
</evidence>
<evidence type="ECO:0000256" key="7">
    <source>
        <dbReference type="ARBA" id="ARBA00023136"/>
    </source>
</evidence>
<protein>
    <recommendedName>
        <fullName evidence="9">Amino acid transporter transmembrane domain-containing protein</fullName>
    </recommendedName>
</protein>
<keyword evidence="6 8" id="KW-1133">Transmembrane helix</keyword>
<keyword evidence="3" id="KW-0813">Transport</keyword>
<evidence type="ECO:0000256" key="1">
    <source>
        <dbReference type="ARBA" id="ARBA00004141"/>
    </source>
</evidence>
<accession>A0ABQ6N312</accession>
<feature type="transmembrane region" description="Helical" evidence="8">
    <location>
        <begin position="214"/>
        <end position="233"/>
    </location>
</feature>
<sequence>YCVIIGDVVPSILGVEDPTAGQRALAMTLCSLFVMYPLSILKDMSSLAFTSSLSCLADVVLVLIVLAETPAAETVAAAGGFGEVLRGSVIKPATMFSGLGAMSFAFVCHHSSFIVANSLENPTKERWGLVTHLSVGTAAVMCVSLGLAGYLGFLEETQGDVLNNFGTSPSLTAARVMLGLTMFFTYPMESFVARHTIVALRYGEEAVHDIPDKRRYVITTALYLVTLVFALLVPDVGLVLELTGAVSGSFLAYILPGAMHLCVNRADLLRILNSHGYAGSYLCLACVKLTEQSVLGEAGGGSDAAVVKTRSDSDDALSAQANPAVAADGVVELGVAGEGGGWSGSLRRARALHQALEPYRVSLVLVVFGGIAFFVGTITTVLGMFNQGAHE</sequence>
<dbReference type="InterPro" id="IPR013057">
    <property type="entry name" value="AA_transpt_TM"/>
</dbReference>
<feature type="transmembrane region" description="Helical" evidence="8">
    <location>
        <begin position="20"/>
        <end position="40"/>
    </location>
</feature>